<evidence type="ECO:0000256" key="3">
    <source>
        <dbReference type="ARBA" id="ARBA00022840"/>
    </source>
</evidence>
<dbReference type="EMBL" id="CP046415">
    <property type="protein sequence ID" value="QGT79588.1"/>
    <property type="molecule type" value="Genomic_DNA"/>
</dbReference>
<dbReference type="GO" id="GO:0016887">
    <property type="term" value="F:ATP hydrolysis activity"/>
    <property type="evidence" value="ECO:0007669"/>
    <property type="project" value="InterPro"/>
</dbReference>
<dbReference type="Gene3D" id="3.40.50.300">
    <property type="entry name" value="P-loop containing nucleotide triphosphate hydrolases"/>
    <property type="match status" value="1"/>
</dbReference>
<evidence type="ECO:0000256" key="1">
    <source>
        <dbReference type="ARBA" id="ARBA00022448"/>
    </source>
</evidence>
<dbReference type="PANTHER" id="PTHR43023:SF6">
    <property type="entry name" value="INTERMEMBRANE PHOSPHOLIPID TRANSPORT SYSTEM ATP-BINDING PROTEIN MLAF"/>
    <property type="match status" value="1"/>
</dbReference>
<dbReference type="PANTHER" id="PTHR43023">
    <property type="entry name" value="PROTEIN TRIGALACTOSYLDIACYLGLYCEROL 3, CHLOROPLASTIC"/>
    <property type="match status" value="1"/>
</dbReference>
<evidence type="ECO:0000313" key="5">
    <source>
        <dbReference type="EMBL" id="QGT79588.1"/>
    </source>
</evidence>
<keyword evidence="1" id="KW-0813">Transport</keyword>
<evidence type="ECO:0000256" key="2">
    <source>
        <dbReference type="ARBA" id="ARBA00022741"/>
    </source>
</evidence>
<dbReference type="InterPro" id="IPR027417">
    <property type="entry name" value="P-loop_NTPase"/>
</dbReference>
<organism evidence="5 6">
    <name type="scientific">Guyparkeria halophila</name>
    <dbReference type="NCBI Taxonomy" id="47960"/>
    <lineage>
        <taxon>Bacteria</taxon>
        <taxon>Pseudomonadati</taxon>
        <taxon>Pseudomonadota</taxon>
        <taxon>Gammaproteobacteria</taxon>
        <taxon>Chromatiales</taxon>
        <taxon>Thioalkalibacteraceae</taxon>
        <taxon>Guyparkeria</taxon>
    </lineage>
</organism>
<sequence>MIELDGVRFARGEQVIFDDVDMRFPRGQVTAVLGPSGTGKTTLLRLIGGQVRPAHGRVLVDGIEVSRVRRKALYALRRRMGVLFQNGALFTDLTVGENVAFPLRAHSRLDEALIERIVLFKLEAVGLRSAREKYPAELSGGMARRAALARAMALDPEIMLYDEPFAGQDPVSMGVLLRLIRRLNDALGLTSIVVTHDVSEALSIADQVIVIAGGRVIGRGTPEEVRAQREHEPALAQFLDGAAEGPLNAAEDEAPLAADLGLGGDR</sequence>
<keyword evidence="6" id="KW-1185">Reference proteome</keyword>
<evidence type="ECO:0000259" key="4">
    <source>
        <dbReference type="PROSITE" id="PS50893"/>
    </source>
</evidence>
<dbReference type="AlphaFoldDB" id="A0A6I6D416"/>
<dbReference type="InterPro" id="IPR017871">
    <property type="entry name" value="ABC_transporter-like_CS"/>
</dbReference>
<proteinExistence type="predicted"/>
<feature type="domain" description="ABC transporter" evidence="4">
    <location>
        <begin position="2"/>
        <end position="238"/>
    </location>
</feature>
<dbReference type="PROSITE" id="PS00211">
    <property type="entry name" value="ABC_TRANSPORTER_1"/>
    <property type="match status" value="1"/>
</dbReference>
<dbReference type="Pfam" id="PF00005">
    <property type="entry name" value="ABC_tran"/>
    <property type="match status" value="1"/>
</dbReference>
<reference evidence="5 6" key="1">
    <citation type="submission" date="2019-11" db="EMBL/GenBank/DDBJ databases">
        <authorList>
            <person name="Zhang J."/>
            <person name="Sun C."/>
        </authorList>
    </citation>
    <scope>NUCLEOTIDE SEQUENCE [LARGE SCALE GENOMIC DNA]</scope>
    <source>
        <strain evidence="6">sp2</strain>
    </source>
</reference>
<dbReference type="SMART" id="SM00382">
    <property type="entry name" value="AAA"/>
    <property type="match status" value="1"/>
</dbReference>
<dbReference type="Proteomes" id="UP000427716">
    <property type="component" value="Chromosome"/>
</dbReference>
<dbReference type="RefSeq" id="WP_136866927.1">
    <property type="nucleotide sequence ID" value="NZ_CP046415.1"/>
</dbReference>
<keyword evidence="2" id="KW-0547">Nucleotide-binding</keyword>
<name>A0A6I6D416_9GAMM</name>
<dbReference type="InterPro" id="IPR003593">
    <property type="entry name" value="AAA+_ATPase"/>
</dbReference>
<dbReference type="PROSITE" id="PS50893">
    <property type="entry name" value="ABC_TRANSPORTER_2"/>
    <property type="match status" value="1"/>
</dbReference>
<accession>A0A6I6D416</accession>
<evidence type="ECO:0000313" key="6">
    <source>
        <dbReference type="Proteomes" id="UP000427716"/>
    </source>
</evidence>
<dbReference type="GO" id="GO:0005524">
    <property type="term" value="F:ATP binding"/>
    <property type="evidence" value="ECO:0007669"/>
    <property type="project" value="UniProtKB-KW"/>
</dbReference>
<protein>
    <submittedName>
        <fullName evidence="5">ATP-binding cassette domain-containing protein</fullName>
    </submittedName>
</protein>
<keyword evidence="3 5" id="KW-0067">ATP-binding</keyword>
<gene>
    <name evidence="5" type="ORF">GM160_06855</name>
</gene>
<dbReference type="SUPFAM" id="SSF52540">
    <property type="entry name" value="P-loop containing nucleoside triphosphate hydrolases"/>
    <property type="match status" value="1"/>
</dbReference>
<dbReference type="InterPro" id="IPR003439">
    <property type="entry name" value="ABC_transporter-like_ATP-bd"/>
</dbReference>
<dbReference type="KEGG" id="ghl:GM160_06855"/>